<evidence type="ECO:0000313" key="11">
    <source>
        <dbReference type="EMBL" id="GFR97460.1"/>
    </source>
</evidence>
<keyword evidence="7" id="KW-0732">Signal</keyword>
<keyword evidence="7 8" id="KW-1133">Transmembrane helix</keyword>
<gene>
    <name evidence="11" type="ORF">ElyMa_000993500</name>
</gene>
<keyword evidence="4 5" id="KW-1015">Disulfide bond</keyword>
<feature type="disulfide bond" evidence="6">
    <location>
        <begin position="156"/>
        <end position="165"/>
    </location>
</feature>
<evidence type="ECO:0000259" key="9">
    <source>
        <dbReference type="PROSITE" id="PS50026"/>
    </source>
</evidence>
<dbReference type="InterPro" id="IPR000742">
    <property type="entry name" value="EGF"/>
</dbReference>
<dbReference type="AlphaFoldDB" id="A0AAV4HL79"/>
<keyword evidence="12" id="KW-1185">Reference proteome</keyword>
<dbReference type="SMART" id="SM00051">
    <property type="entry name" value="DSL"/>
    <property type="match status" value="1"/>
</dbReference>
<dbReference type="Gene3D" id="2.60.40.3510">
    <property type="match status" value="1"/>
</dbReference>
<keyword evidence="1 7" id="KW-0217">Developmental protein</keyword>
<dbReference type="Gene3D" id="2.10.25.10">
    <property type="entry name" value="Laminin"/>
    <property type="match status" value="1"/>
</dbReference>
<comment type="subcellular location">
    <subcellularLocation>
        <location evidence="7">Membrane</location>
        <topology evidence="7">Single-pass type I membrane protein</topology>
    </subcellularLocation>
</comment>
<dbReference type="CDD" id="cd00054">
    <property type="entry name" value="EGF_CA"/>
    <property type="match status" value="1"/>
</dbReference>
<organism evidence="11 12">
    <name type="scientific">Elysia marginata</name>
    <dbReference type="NCBI Taxonomy" id="1093978"/>
    <lineage>
        <taxon>Eukaryota</taxon>
        <taxon>Metazoa</taxon>
        <taxon>Spiralia</taxon>
        <taxon>Lophotrochozoa</taxon>
        <taxon>Mollusca</taxon>
        <taxon>Gastropoda</taxon>
        <taxon>Heterobranchia</taxon>
        <taxon>Euthyneura</taxon>
        <taxon>Panpulmonata</taxon>
        <taxon>Sacoglossa</taxon>
        <taxon>Placobranchoidea</taxon>
        <taxon>Plakobranchidae</taxon>
        <taxon>Elysia</taxon>
    </lineage>
</organism>
<evidence type="ECO:0000256" key="2">
    <source>
        <dbReference type="ARBA" id="ARBA00022536"/>
    </source>
</evidence>
<protein>
    <recommendedName>
        <fullName evidence="7">Delta-like protein</fullName>
    </recommendedName>
</protein>
<evidence type="ECO:0000256" key="3">
    <source>
        <dbReference type="ARBA" id="ARBA00022737"/>
    </source>
</evidence>
<feature type="disulfide bond" evidence="6">
    <location>
        <begin position="185"/>
        <end position="194"/>
    </location>
</feature>
<dbReference type="GO" id="GO:0007154">
    <property type="term" value="P:cell communication"/>
    <property type="evidence" value="ECO:0007669"/>
    <property type="project" value="InterPro"/>
</dbReference>
<reference evidence="11 12" key="1">
    <citation type="journal article" date="2021" name="Elife">
        <title>Chloroplast acquisition without the gene transfer in kleptoplastic sea slugs, Plakobranchus ocellatus.</title>
        <authorList>
            <person name="Maeda T."/>
            <person name="Takahashi S."/>
            <person name="Yoshida T."/>
            <person name="Shimamura S."/>
            <person name="Takaki Y."/>
            <person name="Nagai Y."/>
            <person name="Toyoda A."/>
            <person name="Suzuki Y."/>
            <person name="Arimoto A."/>
            <person name="Ishii H."/>
            <person name="Satoh N."/>
            <person name="Nishiyama T."/>
            <person name="Hasebe M."/>
            <person name="Maruyama T."/>
            <person name="Minagawa J."/>
            <person name="Obokata J."/>
            <person name="Shigenobu S."/>
        </authorList>
    </citation>
    <scope>NUCLEOTIDE SEQUENCE [LARGE SCALE GENOMIC DNA]</scope>
</reference>
<evidence type="ECO:0000256" key="8">
    <source>
        <dbReference type="SAM" id="Phobius"/>
    </source>
</evidence>
<feature type="disulfide bond" evidence="5">
    <location>
        <begin position="223"/>
        <end position="232"/>
    </location>
</feature>
<accession>A0AAV4HL79</accession>
<keyword evidence="2 5" id="KW-0245">EGF-like domain</keyword>
<dbReference type="Proteomes" id="UP000762676">
    <property type="component" value="Unassembled WGS sequence"/>
</dbReference>
<evidence type="ECO:0000256" key="5">
    <source>
        <dbReference type="PROSITE-ProRule" id="PRU00076"/>
    </source>
</evidence>
<dbReference type="PROSITE" id="PS51051">
    <property type="entry name" value="DSL"/>
    <property type="match status" value="1"/>
</dbReference>
<feature type="domain" description="EGF-like" evidence="9">
    <location>
        <begin position="197"/>
        <end position="233"/>
    </location>
</feature>
<evidence type="ECO:0000256" key="6">
    <source>
        <dbReference type="PROSITE-ProRule" id="PRU00377"/>
    </source>
</evidence>
<dbReference type="SMART" id="SM00181">
    <property type="entry name" value="EGF"/>
    <property type="match status" value="1"/>
</dbReference>
<dbReference type="PROSITE" id="PS00022">
    <property type="entry name" value="EGF_1"/>
    <property type="match status" value="1"/>
</dbReference>
<evidence type="ECO:0000256" key="4">
    <source>
        <dbReference type="ARBA" id="ARBA00023157"/>
    </source>
</evidence>
<dbReference type="PANTHER" id="PTHR24044">
    <property type="entry name" value="NOTCH LIGAND FAMILY MEMBER"/>
    <property type="match status" value="1"/>
</dbReference>
<dbReference type="PROSITE" id="PS00010">
    <property type="entry name" value="ASX_HYDROXYL"/>
    <property type="match status" value="1"/>
</dbReference>
<dbReference type="GO" id="GO:0016020">
    <property type="term" value="C:membrane"/>
    <property type="evidence" value="ECO:0007669"/>
    <property type="project" value="UniProtKB-SubCell"/>
</dbReference>
<comment type="function">
    <text evidence="7">Putative Notch ligand involved in the mediation of Notch signaling.</text>
</comment>
<evidence type="ECO:0000313" key="12">
    <source>
        <dbReference type="Proteomes" id="UP000762676"/>
    </source>
</evidence>
<dbReference type="InterPro" id="IPR001774">
    <property type="entry name" value="DSL"/>
</dbReference>
<dbReference type="InterPro" id="IPR050906">
    <property type="entry name" value="Notch_signaling"/>
</dbReference>
<comment type="caution">
    <text evidence="5">Lacks conserved residue(s) required for the propagation of feature annotation.</text>
</comment>
<evidence type="ECO:0000256" key="1">
    <source>
        <dbReference type="ARBA" id="ARBA00022473"/>
    </source>
</evidence>
<sequence length="336" mass="37231">MMMIGIWYRNFTNHQGALADGTCCDNPGLTVPNCPPDQCDTQFLPCATFVGRKKCGAFFQTPTATMYDTNSFVLHKKIGTLKLKTPSTVVTLKKFDPSDINFIILAREVTGSSNEIANFSFVIDWMDTFYSHDDHWRQMILTDAYSELGLHVLHQCARHYFGPTCSKYCKPTYQYTCLNNGSKNCTDGWQGSDCDDLVPYCTSGVCLNGGTCNNIHLGYTCLCLPLFWGLQCENFSLSTTAVNTSPAGPGLRLPVFKRSNLTVPLSATNHASNHKNITTTVATSVSAGLVLVGIVLALSVFTYKRLKKLKSRKKVQPKLVPPLSHREIHFNKTKSP</sequence>
<feature type="transmembrane region" description="Helical" evidence="8">
    <location>
        <begin position="281"/>
        <end position="303"/>
    </location>
</feature>
<dbReference type="EMBL" id="BMAT01002032">
    <property type="protein sequence ID" value="GFR97460.1"/>
    <property type="molecule type" value="Genomic_DNA"/>
</dbReference>
<dbReference type="Gene3D" id="2.10.25.140">
    <property type="match status" value="1"/>
</dbReference>
<evidence type="ECO:0000259" key="10">
    <source>
        <dbReference type="PROSITE" id="PS51051"/>
    </source>
</evidence>
<proteinExistence type="predicted"/>
<dbReference type="PROSITE" id="PS50026">
    <property type="entry name" value="EGF_3"/>
    <property type="match status" value="1"/>
</dbReference>
<keyword evidence="7 8" id="KW-0812">Transmembrane</keyword>
<keyword evidence="3 7" id="KW-0677">Repeat</keyword>
<dbReference type="Pfam" id="PF01414">
    <property type="entry name" value="DSL"/>
    <property type="match status" value="1"/>
</dbReference>
<name>A0AAV4HL79_9GAST</name>
<dbReference type="InterPro" id="IPR000152">
    <property type="entry name" value="EGF-type_Asp/Asn_hydroxyl_site"/>
</dbReference>
<dbReference type="SUPFAM" id="SSF57196">
    <property type="entry name" value="EGF/Laminin"/>
    <property type="match status" value="1"/>
</dbReference>
<feature type="domain" description="DSL" evidence="10">
    <location>
        <begin position="154"/>
        <end position="194"/>
    </location>
</feature>
<evidence type="ECO:0000256" key="7">
    <source>
        <dbReference type="RuleBase" id="RU280815"/>
    </source>
</evidence>
<keyword evidence="7 8" id="KW-0472">Membrane</keyword>
<comment type="caution">
    <text evidence="11">The sequence shown here is derived from an EMBL/GenBank/DDBJ whole genome shotgun (WGS) entry which is preliminary data.</text>
</comment>